<evidence type="ECO:0000256" key="5">
    <source>
        <dbReference type="SAM" id="Phobius"/>
    </source>
</evidence>
<organism evidence="7 8">
    <name type="scientific">Candidatus Ruania gallistercoris</name>
    <dbReference type="NCBI Taxonomy" id="2838746"/>
    <lineage>
        <taxon>Bacteria</taxon>
        <taxon>Bacillati</taxon>
        <taxon>Actinomycetota</taxon>
        <taxon>Actinomycetes</taxon>
        <taxon>Micrococcales</taxon>
        <taxon>Ruaniaceae</taxon>
        <taxon>Ruania</taxon>
    </lineage>
</organism>
<reference evidence="7" key="1">
    <citation type="journal article" date="2021" name="PeerJ">
        <title>Extensive microbial diversity within the chicken gut microbiome revealed by metagenomics and culture.</title>
        <authorList>
            <person name="Gilroy R."/>
            <person name="Ravi A."/>
            <person name="Getino M."/>
            <person name="Pursley I."/>
            <person name="Horton D.L."/>
            <person name="Alikhan N.F."/>
            <person name="Baker D."/>
            <person name="Gharbi K."/>
            <person name="Hall N."/>
            <person name="Watson M."/>
            <person name="Adriaenssens E.M."/>
            <person name="Foster-Nyarko E."/>
            <person name="Jarju S."/>
            <person name="Secka A."/>
            <person name="Antonio M."/>
            <person name="Oren A."/>
            <person name="Chaudhuri R.R."/>
            <person name="La Ragione R."/>
            <person name="Hildebrand F."/>
            <person name="Pallen M.J."/>
        </authorList>
    </citation>
    <scope>NUCLEOTIDE SEQUENCE</scope>
    <source>
        <strain evidence="7">ChiGjej4B4-7305</strain>
    </source>
</reference>
<feature type="region of interest" description="Disordered" evidence="4">
    <location>
        <begin position="357"/>
        <end position="376"/>
    </location>
</feature>
<keyword evidence="3" id="KW-0902">Two-component regulatory system</keyword>
<name>A0A9D2EHB5_9MICO</name>
<feature type="non-terminal residue" evidence="7">
    <location>
        <position position="1"/>
    </location>
</feature>
<dbReference type="GO" id="GO:0000160">
    <property type="term" value="P:phosphorelay signal transduction system"/>
    <property type="evidence" value="ECO:0007669"/>
    <property type="project" value="UniProtKB-KW"/>
</dbReference>
<dbReference type="GO" id="GO:0016301">
    <property type="term" value="F:kinase activity"/>
    <property type="evidence" value="ECO:0007669"/>
    <property type="project" value="UniProtKB-KW"/>
</dbReference>
<gene>
    <name evidence="7" type="ORF">H9815_16435</name>
</gene>
<dbReference type="InterPro" id="IPR050482">
    <property type="entry name" value="Sensor_HK_TwoCompSys"/>
</dbReference>
<dbReference type="EMBL" id="DXBY01000281">
    <property type="protein sequence ID" value="HIZ37365.1"/>
    <property type="molecule type" value="Genomic_DNA"/>
</dbReference>
<dbReference type="SUPFAM" id="SSF55874">
    <property type="entry name" value="ATPase domain of HSP90 chaperone/DNA topoisomerase II/histidine kinase"/>
    <property type="match status" value="1"/>
</dbReference>
<sequence length="376" mass="40004">LLLGAGLLLYLWFAVTVPVGDPQDAAVQSRPTRLTRLVPRLRSGTTSRPTGDLVVGGALLVVAAVLLLLQTGGNDGIAWVLPLLVLIAGAALAWSQLDAVEKQHLAGQPVRRRSVVLRVGGGVALAILGVVIFVARDRPLADVVTGVLAGLAILAGTAFVLAPLGLRLWRDLMSERAAREREAERADIAAHLHDSVLQTLSLIRSRADDPQFVRQMARGQERELREWLYTDRAEEGDSIAQALRDAAAEVEDSRGVPIDVVTAGDATSDPRTTALIAATREALINAVKHGAPPVSVYVEVGPAVTEVFVRDRGPGFDLDAIGEDRHGIRGSIYERMDRHGGRATIRTDADRGTEVHLAMPHATSPSGATSPTAEEP</sequence>
<dbReference type="PANTHER" id="PTHR24421:SF61">
    <property type="entry name" value="OXYGEN SENSOR HISTIDINE KINASE NREB"/>
    <property type="match status" value="1"/>
</dbReference>
<protein>
    <submittedName>
        <fullName evidence="7">Histidine kinase</fullName>
    </submittedName>
</protein>
<dbReference type="InterPro" id="IPR036890">
    <property type="entry name" value="HATPase_C_sf"/>
</dbReference>
<feature type="domain" description="Histidine kinase/HSP90-like ATPase" evidence="6">
    <location>
        <begin position="274"/>
        <end position="361"/>
    </location>
</feature>
<dbReference type="Proteomes" id="UP000824037">
    <property type="component" value="Unassembled WGS sequence"/>
</dbReference>
<keyword evidence="5" id="KW-0472">Membrane</keyword>
<dbReference type="Pfam" id="PF02518">
    <property type="entry name" value="HATPase_c"/>
    <property type="match status" value="1"/>
</dbReference>
<dbReference type="AlphaFoldDB" id="A0A9D2EHB5"/>
<feature type="transmembrane region" description="Helical" evidence="5">
    <location>
        <begin position="147"/>
        <end position="169"/>
    </location>
</feature>
<reference evidence="7" key="2">
    <citation type="submission" date="2021-04" db="EMBL/GenBank/DDBJ databases">
        <authorList>
            <person name="Gilroy R."/>
        </authorList>
    </citation>
    <scope>NUCLEOTIDE SEQUENCE</scope>
    <source>
        <strain evidence="7">ChiGjej4B4-7305</strain>
    </source>
</reference>
<keyword evidence="1" id="KW-0808">Transferase</keyword>
<evidence type="ECO:0000256" key="1">
    <source>
        <dbReference type="ARBA" id="ARBA00022679"/>
    </source>
</evidence>
<accession>A0A9D2EHB5</accession>
<evidence type="ECO:0000256" key="2">
    <source>
        <dbReference type="ARBA" id="ARBA00022777"/>
    </source>
</evidence>
<keyword evidence="5" id="KW-1133">Transmembrane helix</keyword>
<proteinExistence type="predicted"/>
<evidence type="ECO:0000256" key="3">
    <source>
        <dbReference type="ARBA" id="ARBA00023012"/>
    </source>
</evidence>
<dbReference type="PANTHER" id="PTHR24421">
    <property type="entry name" value="NITRATE/NITRITE SENSOR PROTEIN NARX-RELATED"/>
    <property type="match status" value="1"/>
</dbReference>
<feature type="transmembrane region" description="Helical" evidence="5">
    <location>
        <begin position="115"/>
        <end position="135"/>
    </location>
</feature>
<dbReference type="Gene3D" id="3.30.565.10">
    <property type="entry name" value="Histidine kinase-like ATPase, C-terminal domain"/>
    <property type="match status" value="1"/>
</dbReference>
<feature type="transmembrane region" description="Helical" evidence="5">
    <location>
        <begin position="50"/>
        <end position="70"/>
    </location>
</feature>
<feature type="transmembrane region" description="Helical" evidence="5">
    <location>
        <begin position="76"/>
        <end position="94"/>
    </location>
</feature>
<evidence type="ECO:0000313" key="7">
    <source>
        <dbReference type="EMBL" id="HIZ37365.1"/>
    </source>
</evidence>
<keyword evidence="5" id="KW-0812">Transmembrane</keyword>
<comment type="caution">
    <text evidence="7">The sequence shown here is derived from an EMBL/GenBank/DDBJ whole genome shotgun (WGS) entry which is preliminary data.</text>
</comment>
<evidence type="ECO:0000256" key="4">
    <source>
        <dbReference type="SAM" id="MobiDB-lite"/>
    </source>
</evidence>
<evidence type="ECO:0000313" key="8">
    <source>
        <dbReference type="Proteomes" id="UP000824037"/>
    </source>
</evidence>
<dbReference type="InterPro" id="IPR003594">
    <property type="entry name" value="HATPase_dom"/>
</dbReference>
<keyword evidence="2 7" id="KW-0418">Kinase</keyword>
<feature type="compositionally biased region" description="Polar residues" evidence="4">
    <location>
        <begin position="363"/>
        <end position="376"/>
    </location>
</feature>
<evidence type="ECO:0000259" key="6">
    <source>
        <dbReference type="Pfam" id="PF02518"/>
    </source>
</evidence>